<sequence length="175" mass="18518">MKRRYFNFASLTFVSTIAIACIKTPGDRATIASSVTPETTPTGPTTSPATAQVAKVLTSGTFVDGEHPTKGTARIVQKGNERILELDRAFQTSTSGPDLVVILHKSPDVIGSTVPPAYPLKKGDYVSIAPLKSYSGAQSYAIPASINSEDYASAAIWCRKFNATFGAATLQRSSS</sequence>
<dbReference type="PROSITE" id="PS51549">
    <property type="entry name" value="DM13"/>
    <property type="match status" value="1"/>
</dbReference>
<reference evidence="3 4" key="1">
    <citation type="journal article" date="2020" name="Harmful Algae">
        <title>Molecular and morphological characterization of a novel dihydroanatoxin-a producing Microcoleus species (cyanobacteria) from the Russian River, California, USA.</title>
        <authorList>
            <person name="Conklin K.Y."/>
            <person name="Stancheva R."/>
            <person name="Otten T.G."/>
            <person name="Fadness R."/>
            <person name="Boyer G.L."/>
            <person name="Read B."/>
            <person name="Zhang X."/>
            <person name="Sheath R.G."/>
        </authorList>
    </citation>
    <scope>NUCLEOTIDE SEQUENCE [LARGE SCALE GENOMIC DNA]</scope>
    <source>
        <strain evidence="3 4">PTRS2</strain>
    </source>
</reference>
<evidence type="ECO:0000313" key="3">
    <source>
        <dbReference type="EMBL" id="MEK0183912.1"/>
    </source>
</evidence>
<gene>
    <name evidence="3" type="ORF">WMG39_03510</name>
</gene>
<name>A0ABU8YHS2_9CYAN</name>
<feature type="signal peptide" evidence="1">
    <location>
        <begin position="1"/>
        <end position="20"/>
    </location>
</feature>
<organism evidence="3 4">
    <name type="scientific">Microcoleus anatoxicus PTRS2</name>
    <dbReference type="NCBI Taxonomy" id="2705321"/>
    <lineage>
        <taxon>Bacteria</taxon>
        <taxon>Bacillati</taxon>
        <taxon>Cyanobacteriota</taxon>
        <taxon>Cyanophyceae</taxon>
        <taxon>Oscillatoriophycideae</taxon>
        <taxon>Oscillatoriales</taxon>
        <taxon>Microcoleaceae</taxon>
        <taxon>Microcoleus</taxon>
        <taxon>Microcoleus anatoxicus</taxon>
    </lineage>
</organism>
<dbReference type="PROSITE" id="PS51257">
    <property type="entry name" value="PROKAR_LIPOPROTEIN"/>
    <property type="match status" value="1"/>
</dbReference>
<keyword evidence="1" id="KW-0732">Signal</keyword>
<keyword evidence="4" id="KW-1185">Reference proteome</keyword>
<dbReference type="InterPro" id="IPR019545">
    <property type="entry name" value="DM13_domain"/>
</dbReference>
<dbReference type="Proteomes" id="UP001384579">
    <property type="component" value="Unassembled WGS sequence"/>
</dbReference>
<evidence type="ECO:0000259" key="2">
    <source>
        <dbReference type="PROSITE" id="PS51549"/>
    </source>
</evidence>
<comment type="caution">
    <text evidence="3">The sequence shown here is derived from an EMBL/GenBank/DDBJ whole genome shotgun (WGS) entry which is preliminary data.</text>
</comment>
<proteinExistence type="predicted"/>
<dbReference type="EMBL" id="JBBLXS010000025">
    <property type="protein sequence ID" value="MEK0183912.1"/>
    <property type="molecule type" value="Genomic_DNA"/>
</dbReference>
<evidence type="ECO:0000256" key="1">
    <source>
        <dbReference type="SAM" id="SignalP"/>
    </source>
</evidence>
<evidence type="ECO:0000313" key="4">
    <source>
        <dbReference type="Proteomes" id="UP001384579"/>
    </source>
</evidence>
<dbReference type="RefSeq" id="WP_340522498.1">
    <property type="nucleotide sequence ID" value="NZ_JBBLXS010000025.1"/>
</dbReference>
<accession>A0ABU8YHS2</accession>
<protein>
    <submittedName>
        <fullName evidence="3">DM13 domain-containing protein</fullName>
    </submittedName>
</protein>
<dbReference type="Pfam" id="PF10517">
    <property type="entry name" value="DM13"/>
    <property type="match status" value="1"/>
</dbReference>
<feature type="domain" description="DM13" evidence="2">
    <location>
        <begin position="60"/>
        <end position="171"/>
    </location>
</feature>
<feature type="chain" id="PRO_5047024658" evidence="1">
    <location>
        <begin position="21"/>
        <end position="175"/>
    </location>
</feature>